<accession>A0A9D1IDD7</accession>
<dbReference type="PANTHER" id="PTHR30511:SF0">
    <property type="entry name" value="ALANINE RACEMASE, CATABOLIC-RELATED"/>
    <property type="match status" value="1"/>
</dbReference>
<dbReference type="CDD" id="cd00430">
    <property type="entry name" value="PLPDE_III_AR"/>
    <property type="match status" value="1"/>
</dbReference>
<protein>
    <recommendedName>
        <fullName evidence="4">Alanine racemase</fullName>
        <ecNumber evidence="4">5.1.1.1</ecNumber>
    </recommendedName>
</protein>
<sequence>MQLPMRVYARVDLDAVCQNVQSVRRKVGPDVKIMAVVKTDAYGHGAVPVAKALSGLADAFAVATAEEAVELRRSGVGEPILVLGVVFEPDFPLLLDHDVAGTVFQYETAAALAACAKRRGKTAHVHLKVDTGMGRIGLQPDEEGLREACRIAALPALTLDGAFTHFACADMADKTSRNRQAAAFLRFLDALQKAGVEIPLRHMCNSADIIDADGGFLDMVRSGILTYGLYPSDEVDKAGFPLLPAMALKSHVAFVKTVDAGFPVSYGSTFVTNRRTVIATIPVGYGDGYPRQLSNRGRVLIRGQFAPILGRVCMDQFMVDATDIPGVQAGDEVTLIGKDGDGRIPIEEPAALSGRFNYEFCCDINKRVPRVYLKNGQVSEIADFLI</sequence>
<evidence type="ECO:0000259" key="7">
    <source>
        <dbReference type="SMART" id="SM01005"/>
    </source>
</evidence>
<comment type="catalytic activity">
    <reaction evidence="4">
        <text>L-alanine = D-alanine</text>
        <dbReference type="Rhea" id="RHEA:20249"/>
        <dbReference type="ChEBI" id="CHEBI:57416"/>
        <dbReference type="ChEBI" id="CHEBI:57972"/>
        <dbReference type="EC" id="5.1.1.1"/>
    </reaction>
</comment>
<dbReference type="InterPro" id="IPR011079">
    <property type="entry name" value="Ala_racemase_C"/>
</dbReference>
<dbReference type="GO" id="GO:0005829">
    <property type="term" value="C:cytosol"/>
    <property type="evidence" value="ECO:0007669"/>
    <property type="project" value="TreeGrafter"/>
</dbReference>
<dbReference type="HAMAP" id="MF_01201">
    <property type="entry name" value="Ala_racemase"/>
    <property type="match status" value="1"/>
</dbReference>
<dbReference type="Gene3D" id="2.40.37.10">
    <property type="entry name" value="Lyase, Ornithine Decarboxylase, Chain A, domain 1"/>
    <property type="match status" value="1"/>
</dbReference>
<dbReference type="Proteomes" id="UP000824071">
    <property type="component" value="Unassembled WGS sequence"/>
</dbReference>
<dbReference type="GO" id="GO:0030632">
    <property type="term" value="P:D-alanine biosynthetic process"/>
    <property type="evidence" value="ECO:0007669"/>
    <property type="project" value="UniProtKB-UniRule"/>
</dbReference>
<dbReference type="SUPFAM" id="SSF50621">
    <property type="entry name" value="Alanine racemase C-terminal domain-like"/>
    <property type="match status" value="1"/>
</dbReference>
<dbReference type="GO" id="GO:0009252">
    <property type="term" value="P:peptidoglycan biosynthetic process"/>
    <property type="evidence" value="ECO:0007669"/>
    <property type="project" value="TreeGrafter"/>
</dbReference>
<feature type="domain" description="Alanine racemase C-terminal" evidence="7">
    <location>
        <begin position="245"/>
        <end position="373"/>
    </location>
</feature>
<organism evidence="8 9">
    <name type="scientific">Candidatus Fimenecus excrementigallinarum</name>
    <dbReference type="NCBI Taxonomy" id="2840816"/>
    <lineage>
        <taxon>Bacteria</taxon>
        <taxon>Bacillati</taxon>
        <taxon>Bacillota</taxon>
        <taxon>Clostridia</taxon>
        <taxon>Candidatus Fimenecus</taxon>
    </lineage>
</organism>
<proteinExistence type="inferred from homology"/>
<dbReference type="SUPFAM" id="SSF51419">
    <property type="entry name" value="PLP-binding barrel"/>
    <property type="match status" value="1"/>
</dbReference>
<dbReference type="InterPro" id="IPR009006">
    <property type="entry name" value="Ala_racemase/Decarboxylase_C"/>
</dbReference>
<evidence type="ECO:0000313" key="8">
    <source>
        <dbReference type="EMBL" id="HIU35192.1"/>
    </source>
</evidence>
<dbReference type="PRINTS" id="PR00992">
    <property type="entry name" value="ALARACEMASE"/>
</dbReference>
<dbReference type="InterPro" id="IPR001608">
    <property type="entry name" value="Ala_racemase_N"/>
</dbReference>
<dbReference type="GO" id="GO:0008784">
    <property type="term" value="F:alanine racemase activity"/>
    <property type="evidence" value="ECO:0007669"/>
    <property type="project" value="UniProtKB-UniRule"/>
</dbReference>
<dbReference type="PANTHER" id="PTHR30511">
    <property type="entry name" value="ALANINE RACEMASE"/>
    <property type="match status" value="1"/>
</dbReference>
<comment type="cofactor">
    <cofactor evidence="1 4 5">
        <name>pyridoxal 5'-phosphate</name>
        <dbReference type="ChEBI" id="CHEBI:597326"/>
    </cofactor>
</comment>
<dbReference type="EC" id="5.1.1.1" evidence="4"/>
<dbReference type="NCBIfam" id="TIGR00492">
    <property type="entry name" value="alr"/>
    <property type="match status" value="1"/>
</dbReference>
<evidence type="ECO:0000256" key="2">
    <source>
        <dbReference type="ARBA" id="ARBA00022898"/>
    </source>
</evidence>
<evidence type="ECO:0000256" key="3">
    <source>
        <dbReference type="ARBA" id="ARBA00023235"/>
    </source>
</evidence>
<evidence type="ECO:0000256" key="6">
    <source>
        <dbReference type="PIRSR" id="PIRSR600821-52"/>
    </source>
</evidence>
<feature type="active site" description="Proton acceptor; specific for D-alanine" evidence="4">
    <location>
        <position position="38"/>
    </location>
</feature>
<dbReference type="Pfam" id="PF01168">
    <property type="entry name" value="Ala_racemase_N"/>
    <property type="match status" value="1"/>
</dbReference>
<dbReference type="AlphaFoldDB" id="A0A9D1IDD7"/>
<dbReference type="Gene3D" id="3.20.20.10">
    <property type="entry name" value="Alanine racemase"/>
    <property type="match status" value="1"/>
</dbReference>
<comment type="pathway">
    <text evidence="4">Amino-acid biosynthesis; D-alanine biosynthesis; D-alanine from L-alanine: step 1/1.</text>
</comment>
<dbReference type="EMBL" id="DVMW01000010">
    <property type="protein sequence ID" value="HIU35192.1"/>
    <property type="molecule type" value="Genomic_DNA"/>
</dbReference>
<dbReference type="InterPro" id="IPR000821">
    <property type="entry name" value="Ala_racemase"/>
</dbReference>
<feature type="modified residue" description="N6-(pyridoxal phosphate)lysine" evidence="4 5">
    <location>
        <position position="38"/>
    </location>
</feature>
<keyword evidence="2 4" id="KW-0663">Pyridoxal phosphate</keyword>
<feature type="binding site" evidence="4 6">
    <location>
        <position position="135"/>
    </location>
    <ligand>
        <name>substrate</name>
    </ligand>
</feature>
<evidence type="ECO:0000313" key="9">
    <source>
        <dbReference type="Proteomes" id="UP000824071"/>
    </source>
</evidence>
<dbReference type="Pfam" id="PF00842">
    <property type="entry name" value="Ala_racemase_C"/>
    <property type="match status" value="1"/>
</dbReference>
<comment type="similarity">
    <text evidence="4">Belongs to the alanine racemase family.</text>
</comment>
<dbReference type="GO" id="GO:0030170">
    <property type="term" value="F:pyridoxal phosphate binding"/>
    <property type="evidence" value="ECO:0007669"/>
    <property type="project" value="UniProtKB-UniRule"/>
</dbReference>
<evidence type="ECO:0000256" key="4">
    <source>
        <dbReference type="HAMAP-Rule" id="MF_01201"/>
    </source>
</evidence>
<evidence type="ECO:0000256" key="1">
    <source>
        <dbReference type="ARBA" id="ARBA00001933"/>
    </source>
</evidence>
<feature type="binding site" evidence="4 6">
    <location>
        <position position="314"/>
    </location>
    <ligand>
        <name>substrate</name>
    </ligand>
</feature>
<comment type="function">
    <text evidence="4">Catalyzes the interconversion of L-alanine and D-alanine. May also act on other amino acids.</text>
</comment>
<keyword evidence="3 4" id="KW-0413">Isomerase</keyword>
<dbReference type="FunFam" id="3.20.20.10:FF:000002">
    <property type="entry name" value="Alanine racemase"/>
    <property type="match status" value="1"/>
</dbReference>
<gene>
    <name evidence="8" type="primary">alr</name>
    <name evidence="8" type="ORF">IAC53_01110</name>
</gene>
<dbReference type="InterPro" id="IPR029066">
    <property type="entry name" value="PLP-binding_barrel"/>
</dbReference>
<feature type="active site" description="Proton acceptor; specific for L-alanine" evidence="4">
    <location>
        <position position="266"/>
    </location>
</feature>
<reference evidence="8" key="1">
    <citation type="submission" date="2020-10" db="EMBL/GenBank/DDBJ databases">
        <authorList>
            <person name="Gilroy R."/>
        </authorList>
    </citation>
    <scope>NUCLEOTIDE SEQUENCE</scope>
    <source>
        <strain evidence="8">ChiGjej1B1-19959</strain>
    </source>
</reference>
<comment type="caution">
    <text evidence="8">The sequence shown here is derived from an EMBL/GenBank/DDBJ whole genome shotgun (WGS) entry which is preliminary data.</text>
</comment>
<evidence type="ECO:0000256" key="5">
    <source>
        <dbReference type="PIRSR" id="PIRSR600821-50"/>
    </source>
</evidence>
<dbReference type="SMART" id="SM01005">
    <property type="entry name" value="Ala_racemase_C"/>
    <property type="match status" value="1"/>
</dbReference>
<reference evidence="8" key="2">
    <citation type="journal article" date="2021" name="PeerJ">
        <title>Extensive microbial diversity within the chicken gut microbiome revealed by metagenomics and culture.</title>
        <authorList>
            <person name="Gilroy R."/>
            <person name="Ravi A."/>
            <person name="Getino M."/>
            <person name="Pursley I."/>
            <person name="Horton D.L."/>
            <person name="Alikhan N.F."/>
            <person name="Baker D."/>
            <person name="Gharbi K."/>
            <person name="Hall N."/>
            <person name="Watson M."/>
            <person name="Adriaenssens E.M."/>
            <person name="Foster-Nyarko E."/>
            <person name="Jarju S."/>
            <person name="Secka A."/>
            <person name="Antonio M."/>
            <person name="Oren A."/>
            <person name="Chaudhuri R.R."/>
            <person name="La Ragione R."/>
            <person name="Hildebrand F."/>
            <person name="Pallen M.J."/>
        </authorList>
    </citation>
    <scope>NUCLEOTIDE SEQUENCE</scope>
    <source>
        <strain evidence="8">ChiGjej1B1-19959</strain>
    </source>
</reference>
<name>A0A9D1IDD7_9FIRM</name>